<evidence type="ECO:0000256" key="3">
    <source>
        <dbReference type="ARBA" id="ARBA00022669"/>
    </source>
</evidence>
<feature type="disulfide bond" evidence="7">
    <location>
        <begin position="1007"/>
        <end position="1019"/>
    </location>
</feature>
<evidence type="ECO:0000256" key="4">
    <source>
        <dbReference type="ARBA" id="ARBA00022737"/>
    </source>
</evidence>
<keyword evidence="8" id="KW-0732">Signal</keyword>
<dbReference type="SMART" id="SM00270">
    <property type="entry name" value="ChtBD1"/>
    <property type="match status" value="4"/>
</dbReference>
<dbReference type="PANTHER" id="PTHR48056">
    <property type="entry name" value="LRR RECEPTOR-LIKE SERINE/THREONINE-PROTEIN KINASE-RELATED"/>
    <property type="match status" value="1"/>
</dbReference>
<evidence type="ECO:0000256" key="1">
    <source>
        <dbReference type="ARBA" id="ARBA00004167"/>
    </source>
</evidence>
<feature type="domain" description="Chitin-binding type-1" evidence="9">
    <location>
        <begin position="931"/>
        <end position="975"/>
    </location>
</feature>
<sequence>MLINYIFITLYLIASTLAKNDCEEIKSILRNENFKPNQYIEECVNNDSGEVITLKFKDTITIDFISKLPIYKSIKKFKYIEYRDFNYNSKTFNSTYFTKLSNLEELEFKFSGKTEQGRMSHTENGNIGKNVLKLSDNIKKLTLVSIDLEEENIDEISKLSNLEKLDLKNSEIRVMAPNKYLECLKNLNNLTELAIKHSGIKVFDFIYSLKNLKKLYLNNPKMEDDDIHNLSKLTDLEELTLYDVYCSEDLNYDELKSLTNLKSLALHDIYTISEYFTEIPNFVFYLTNLRELNVTCATLKSIPSQIFSLKNLESLNISDAEIDSVSIDLTNFKNLKYLTLRENKLHEISKEITNITNLKSLDLLGNQIEKIPNEISKLKNLEYLDLSNNKIEEIPNVISDLKSLKYLKIKYNQIDVLNKKLFELVNLKEFNLKTNMIITIPNEIGNLKNLEVLDLSQNRIYCELPKSLNNLSHLKFIDLTINKNIKGKTLINDSLEICSYTYGTPYSICITKDMECFSDYDDKVVLKACQGNISSERDDCDEVFDYILNNYKKSREAIFECSVDEEKKLKLLELDGKSIDYDNVMELLDYKTIKELTIRSMDIDDTIIEKIGNLKYLETLTFHNSKIVATDIEPLSKNKISSLTIYNEIYDKIITVPKFSESFTNLKRLSLIGLNFDQINLNEISSIPNLEYLYIESCKSDNLNFDVLENLRKLITLTYIGGYKMKEIPNSIFTLSNLKELIIEYQDIVEIPNDISKLTNLEVLNLAGNELNCKLDVISELRNLKKLDLSNNNLNTELPESFNNLTQLEFINITSNEKFTGKILDIPSLEICNYIRSLREESYDLCFEPNNKSKCLIDKSQIKPCSNNSELPVSPDGICGQGIARCPEGKCCSKYGYCGRSNDHCSLEKGCQSELGNCSSNSNDDLPISPDGICGQGIARCPEGECCSKYGYCGRSNDHCSLERGCQSELGQCLITNTVTTIAPSKTTPSKYPTSTNGKCGGRDGVCPSGECCSMYGYCGRSDRHCSIEKGCQSEFGQCNAKSVNVLTTVYITKTTIITTQTTISGYPTSSDGKCGENYGRCPSGNCCSKFGYCGTGSDYCGTGCQTNFGICY</sequence>
<feature type="disulfide bond" evidence="7">
    <location>
        <begin position="941"/>
        <end position="953"/>
    </location>
</feature>
<evidence type="ECO:0000256" key="2">
    <source>
        <dbReference type="ARBA" id="ARBA00022614"/>
    </source>
</evidence>
<comment type="caution">
    <text evidence="10">The sequence shown here is derived from an EMBL/GenBank/DDBJ whole genome shotgun (WGS) entry which is preliminary data.</text>
</comment>
<feature type="domain" description="Chitin-binding type-1" evidence="9">
    <location>
        <begin position="1072"/>
        <end position="1113"/>
    </location>
</feature>
<comment type="caution">
    <text evidence="7">Lacks conserved residue(s) required for the propagation of feature annotation.</text>
</comment>
<dbReference type="Pfam" id="PF00187">
    <property type="entry name" value="Chitin_bind_1"/>
    <property type="match status" value="3"/>
</dbReference>
<dbReference type="SMART" id="SM00365">
    <property type="entry name" value="LRR_SD22"/>
    <property type="match status" value="7"/>
</dbReference>
<dbReference type="InterPro" id="IPR036861">
    <property type="entry name" value="Endochitinase-like_sf"/>
</dbReference>
<feature type="disulfide bond" evidence="7">
    <location>
        <begin position="891"/>
        <end position="905"/>
    </location>
</feature>
<feature type="disulfide bond" evidence="7">
    <location>
        <begin position="1082"/>
        <end position="1094"/>
    </location>
</feature>
<dbReference type="SUPFAM" id="SSF52047">
    <property type="entry name" value="RNI-like"/>
    <property type="match status" value="2"/>
</dbReference>
<dbReference type="InterPro" id="IPR055414">
    <property type="entry name" value="LRR_R13L4/SHOC2-like"/>
</dbReference>
<dbReference type="OrthoDB" id="7451790at2759"/>
<gene>
    <name evidence="10" type="ORF">LY90DRAFT_383317</name>
</gene>
<evidence type="ECO:0000313" key="11">
    <source>
        <dbReference type="Proteomes" id="UP000193920"/>
    </source>
</evidence>
<dbReference type="Gene3D" id="3.30.60.10">
    <property type="entry name" value="Endochitinase-like"/>
    <property type="match status" value="4"/>
</dbReference>
<dbReference type="InterPro" id="IPR001002">
    <property type="entry name" value="Chitin-bd_1"/>
</dbReference>
<dbReference type="CDD" id="cd11618">
    <property type="entry name" value="ChtBD1_1"/>
    <property type="match status" value="1"/>
</dbReference>
<feature type="domain" description="Chitin-binding type-1" evidence="9">
    <location>
        <begin position="876"/>
        <end position="920"/>
    </location>
</feature>
<dbReference type="InterPro" id="IPR003591">
    <property type="entry name" value="Leu-rich_rpt_typical-subtyp"/>
</dbReference>
<dbReference type="AlphaFoldDB" id="A0A1Y2D3W7"/>
<keyword evidence="4" id="KW-0677">Repeat</keyword>
<evidence type="ECO:0000256" key="7">
    <source>
        <dbReference type="PROSITE-ProRule" id="PRU00261"/>
    </source>
</evidence>
<dbReference type="Gene3D" id="3.80.10.10">
    <property type="entry name" value="Ribonuclease Inhibitor"/>
    <property type="match status" value="4"/>
</dbReference>
<keyword evidence="5" id="KW-0547">Nucleotide-binding</keyword>
<accession>A0A1Y2D3W7</accession>
<keyword evidence="2" id="KW-0433">Leucine-rich repeat</keyword>
<dbReference type="GO" id="GO:0016020">
    <property type="term" value="C:membrane"/>
    <property type="evidence" value="ECO:0007669"/>
    <property type="project" value="UniProtKB-SubCell"/>
</dbReference>
<feature type="signal peptide" evidence="8">
    <location>
        <begin position="1"/>
        <end position="18"/>
    </location>
</feature>
<protein>
    <submittedName>
        <fullName evidence="10">RNI-like protein</fullName>
    </submittedName>
</protein>
<dbReference type="Pfam" id="PF23598">
    <property type="entry name" value="LRR_14"/>
    <property type="match status" value="2"/>
</dbReference>
<feature type="disulfide bond" evidence="7">
    <location>
        <begin position="946"/>
        <end position="960"/>
    </location>
</feature>
<keyword evidence="7" id="KW-1015">Disulfide bond</keyword>
<keyword evidence="3 7" id="KW-0147">Chitin-binding</keyword>
<evidence type="ECO:0000256" key="8">
    <source>
        <dbReference type="SAM" id="SignalP"/>
    </source>
</evidence>
<feature type="disulfide bond" evidence="7">
    <location>
        <begin position="1087"/>
        <end position="1101"/>
    </location>
</feature>
<reference evidence="10 11" key="1">
    <citation type="submission" date="2016-08" db="EMBL/GenBank/DDBJ databases">
        <title>A Parts List for Fungal Cellulosomes Revealed by Comparative Genomics.</title>
        <authorList>
            <consortium name="DOE Joint Genome Institute"/>
            <person name="Haitjema C.H."/>
            <person name="Gilmore S.P."/>
            <person name="Henske J.K."/>
            <person name="Solomon K.V."/>
            <person name="De Groot R."/>
            <person name="Kuo A."/>
            <person name="Mondo S.J."/>
            <person name="Salamov A.A."/>
            <person name="Labutti K."/>
            <person name="Zhao Z."/>
            <person name="Chiniquy J."/>
            <person name="Barry K."/>
            <person name="Brewer H.M."/>
            <person name="Purvine S.O."/>
            <person name="Wright A.T."/>
            <person name="Boxma B."/>
            <person name="Van Alen T."/>
            <person name="Hackstein J.H."/>
            <person name="Baker S.E."/>
            <person name="Grigoriev I.V."/>
            <person name="O'Malley M.A."/>
        </authorList>
    </citation>
    <scope>NUCLEOTIDE SEQUENCE [LARGE SCALE GENOMIC DNA]</scope>
    <source>
        <strain evidence="10 11">G1</strain>
    </source>
</reference>
<keyword evidence="11" id="KW-1185">Reference proteome</keyword>
<evidence type="ECO:0000256" key="5">
    <source>
        <dbReference type="ARBA" id="ARBA00022741"/>
    </source>
</evidence>
<dbReference type="PROSITE" id="PS50941">
    <property type="entry name" value="CHIT_BIND_I_2"/>
    <property type="match status" value="4"/>
</dbReference>
<dbReference type="Pfam" id="PF00560">
    <property type="entry name" value="LRR_1"/>
    <property type="match status" value="1"/>
</dbReference>
<feature type="domain" description="Chitin-binding type-1" evidence="9">
    <location>
        <begin position="997"/>
        <end position="1041"/>
    </location>
</feature>
<dbReference type="CDD" id="cd00035">
    <property type="entry name" value="ChtBD1"/>
    <property type="match status" value="3"/>
</dbReference>
<evidence type="ECO:0000256" key="6">
    <source>
        <dbReference type="ARBA" id="ARBA00022840"/>
    </source>
</evidence>
<dbReference type="SUPFAM" id="SSF57016">
    <property type="entry name" value="Plant lectins/antimicrobial peptides"/>
    <property type="match status" value="4"/>
</dbReference>
<keyword evidence="6" id="KW-0067">ATP-binding</keyword>
<dbReference type="GO" id="GO:0008061">
    <property type="term" value="F:chitin binding"/>
    <property type="evidence" value="ECO:0007669"/>
    <property type="project" value="UniProtKB-UniRule"/>
</dbReference>
<feature type="disulfide bond" evidence="7">
    <location>
        <begin position="1012"/>
        <end position="1026"/>
    </location>
</feature>
<dbReference type="STRING" id="1754190.A0A1Y2D3W7"/>
<dbReference type="InterPro" id="IPR001611">
    <property type="entry name" value="Leu-rich_rpt"/>
</dbReference>
<dbReference type="SMART" id="SM00369">
    <property type="entry name" value="LRR_TYP"/>
    <property type="match status" value="9"/>
</dbReference>
<dbReference type="PRINTS" id="PR00019">
    <property type="entry name" value="LEURICHRPT"/>
</dbReference>
<name>A0A1Y2D3W7_9FUNG</name>
<dbReference type="Proteomes" id="UP000193920">
    <property type="component" value="Unassembled WGS sequence"/>
</dbReference>
<comment type="subcellular location">
    <subcellularLocation>
        <location evidence="1">Membrane</location>
        <topology evidence="1">Single-pass membrane protein</topology>
    </subcellularLocation>
</comment>
<dbReference type="InterPro" id="IPR018371">
    <property type="entry name" value="Chitin-binding_1_CS"/>
</dbReference>
<dbReference type="PROSITE" id="PS00026">
    <property type="entry name" value="CHIT_BIND_I_1"/>
    <property type="match status" value="1"/>
</dbReference>
<dbReference type="InterPro" id="IPR032675">
    <property type="entry name" value="LRR_dom_sf"/>
</dbReference>
<dbReference type="PANTHER" id="PTHR48056:SF81">
    <property type="entry name" value="RECEPTOR PROTEIN-TYROSINE KINASE CEPR1"/>
    <property type="match status" value="1"/>
</dbReference>
<proteinExistence type="predicted"/>
<organism evidence="10 11">
    <name type="scientific">Neocallimastix californiae</name>
    <dbReference type="NCBI Taxonomy" id="1754190"/>
    <lineage>
        <taxon>Eukaryota</taxon>
        <taxon>Fungi</taxon>
        <taxon>Fungi incertae sedis</taxon>
        <taxon>Chytridiomycota</taxon>
        <taxon>Chytridiomycota incertae sedis</taxon>
        <taxon>Neocallimastigomycetes</taxon>
        <taxon>Neocallimastigales</taxon>
        <taxon>Neocallimastigaceae</taxon>
        <taxon>Neocallimastix</taxon>
    </lineage>
</organism>
<feature type="chain" id="PRO_5012756535" evidence="8">
    <location>
        <begin position="19"/>
        <end position="1113"/>
    </location>
</feature>
<dbReference type="PROSITE" id="PS51450">
    <property type="entry name" value="LRR"/>
    <property type="match status" value="4"/>
</dbReference>
<dbReference type="EMBL" id="MCOG01000090">
    <property type="protein sequence ID" value="ORY53953.1"/>
    <property type="molecule type" value="Genomic_DNA"/>
</dbReference>
<feature type="disulfide bond" evidence="7">
    <location>
        <begin position="886"/>
        <end position="898"/>
    </location>
</feature>
<dbReference type="InterPro" id="IPR050647">
    <property type="entry name" value="Plant_LRR-RLKs"/>
</dbReference>
<evidence type="ECO:0000313" key="10">
    <source>
        <dbReference type="EMBL" id="ORY53953.1"/>
    </source>
</evidence>
<dbReference type="GO" id="GO:0005524">
    <property type="term" value="F:ATP binding"/>
    <property type="evidence" value="ECO:0007669"/>
    <property type="project" value="UniProtKB-KW"/>
</dbReference>
<dbReference type="SUPFAM" id="SSF52058">
    <property type="entry name" value="L domain-like"/>
    <property type="match status" value="1"/>
</dbReference>
<evidence type="ECO:0000259" key="9">
    <source>
        <dbReference type="PROSITE" id="PS50941"/>
    </source>
</evidence>